<gene>
    <name evidence="3" type="ORF">FHS89_001925</name>
</gene>
<reference evidence="3 4" key="1">
    <citation type="submission" date="2020-08" db="EMBL/GenBank/DDBJ databases">
        <title>Genomic Encyclopedia of Type Strains, Phase IV (KMG-IV): sequencing the most valuable type-strain genomes for metagenomic binning, comparative biology and taxonomic classification.</title>
        <authorList>
            <person name="Goeker M."/>
        </authorList>
    </citation>
    <scope>NUCLEOTIDE SEQUENCE [LARGE SCALE GENOMIC DNA]</scope>
    <source>
        <strain evidence="3 4">DSM 103377</strain>
    </source>
</reference>
<name>A0A840X1Z3_9RHOB</name>
<feature type="signal peptide" evidence="2">
    <location>
        <begin position="1"/>
        <end position="25"/>
    </location>
</feature>
<comment type="caution">
    <text evidence="3">The sequence shown here is derived from an EMBL/GenBank/DDBJ whole genome shotgun (WGS) entry which is preliminary data.</text>
</comment>
<organism evidence="3 4">
    <name type="scientific">Rubricella aquisinus</name>
    <dbReference type="NCBI Taxonomy" id="2028108"/>
    <lineage>
        <taxon>Bacteria</taxon>
        <taxon>Pseudomonadati</taxon>
        <taxon>Pseudomonadota</taxon>
        <taxon>Alphaproteobacteria</taxon>
        <taxon>Rhodobacterales</taxon>
        <taxon>Paracoccaceae</taxon>
        <taxon>Rubricella</taxon>
    </lineage>
</organism>
<feature type="chain" id="PRO_5032897679" evidence="2">
    <location>
        <begin position="26"/>
        <end position="223"/>
    </location>
</feature>
<sequence>MHQAGFFRGCAALLAIWLGVGAAHALTSADAHSFHADLITVQAETSPVPRPRPVTEAPAPAPVESAAEPTVAEGPGAGALTSPQPRPRPAAIVPVTATPASNAPRPRPATLEAEAQRLLEAQQAATVAAAAAARVREQAEAPHAAPVNSARSTLRERLDMSDMALIGVFGLEENRRALLRLATGDFVRVAQGGVVDGWRVIAIGDDSIRLLRGGETKVLNIPG</sequence>
<dbReference type="AlphaFoldDB" id="A0A840X1Z3"/>
<keyword evidence="4" id="KW-1185">Reference proteome</keyword>
<evidence type="ECO:0000256" key="2">
    <source>
        <dbReference type="SAM" id="SignalP"/>
    </source>
</evidence>
<proteinExistence type="predicted"/>
<feature type="region of interest" description="Disordered" evidence="1">
    <location>
        <begin position="44"/>
        <end position="91"/>
    </location>
</feature>
<dbReference type="RefSeq" id="WP_184011010.1">
    <property type="nucleotide sequence ID" value="NZ_JACIJS010000005.1"/>
</dbReference>
<accession>A0A840X1Z3</accession>
<evidence type="ECO:0000313" key="4">
    <source>
        <dbReference type="Proteomes" id="UP000553766"/>
    </source>
</evidence>
<dbReference type="Proteomes" id="UP000553766">
    <property type="component" value="Unassembled WGS sequence"/>
</dbReference>
<dbReference type="EMBL" id="JACIJS010000005">
    <property type="protein sequence ID" value="MBB5515905.1"/>
    <property type="molecule type" value="Genomic_DNA"/>
</dbReference>
<feature type="compositionally biased region" description="Low complexity" evidence="1">
    <location>
        <begin position="54"/>
        <end position="73"/>
    </location>
</feature>
<keyword evidence="2" id="KW-0732">Signal</keyword>
<evidence type="ECO:0000313" key="3">
    <source>
        <dbReference type="EMBL" id="MBB5515905.1"/>
    </source>
</evidence>
<protein>
    <submittedName>
        <fullName evidence="3">Tfp pilus assembly protein PilP</fullName>
    </submittedName>
</protein>
<evidence type="ECO:0000256" key="1">
    <source>
        <dbReference type="SAM" id="MobiDB-lite"/>
    </source>
</evidence>